<dbReference type="Proteomes" id="UP000015106">
    <property type="component" value="Chromosome 5"/>
</dbReference>
<keyword evidence="1" id="KW-0812">Transmembrane</keyword>
<organism evidence="2 3">
    <name type="scientific">Triticum urartu</name>
    <name type="common">Red wild einkorn</name>
    <name type="synonym">Crithodium urartu</name>
    <dbReference type="NCBI Taxonomy" id="4572"/>
    <lineage>
        <taxon>Eukaryota</taxon>
        <taxon>Viridiplantae</taxon>
        <taxon>Streptophyta</taxon>
        <taxon>Embryophyta</taxon>
        <taxon>Tracheophyta</taxon>
        <taxon>Spermatophyta</taxon>
        <taxon>Magnoliopsida</taxon>
        <taxon>Liliopsida</taxon>
        <taxon>Poales</taxon>
        <taxon>Poaceae</taxon>
        <taxon>BOP clade</taxon>
        <taxon>Pooideae</taxon>
        <taxon>Triticodae</taxon>
        <taxon>Triticeae</taxon>
        <taxon>Triticinae</taxon>
        <taxon>Triticum</taxon>
    </lineage>
</organism>
<evidence type="ECO:0000256" key="1">
    <source>
        <dbReference type="SAM" id="Phobius"/>
    </source>
</evidence>
<dbReference type="Gramene" id="TuG1812G0500001592.01.T01">
    <property type="protein sequence ID" value="TuG1812G0500001592.01.T01.cds397923"/>
    <property type="gene ID" value="TuG1812G0500001592.01"/>
</dbReference>
<feature type="transmembrane region" description="Helical" evidence="1">
    <location>
        <begin position="20"/>
        <end position="41"/>
    </location>
</feature>
<keyword evidence="3" id="KW-1185">Reference proteome</keyword>
<keyword evidence="1" id="KW-0472">Membrane</keyword>
<evidence type="ECO:0000313" key="3">
    <source>
        <dbReference type="Proteomes" id="UP000015106"/>
    </source>
</evidence>
<sequence>MSWSSLFGGDNNDEEEHRKMLLMFLISSMWSLSLLHGVSFIKNTSRTPVRCNRLHWRLLFFFVPSIN</sequence>
<accession>A0A8R7UGB7</accession>
<dbReference type="AlphaFoldDB" id="A0A8R7UGB7"/>
<proteinExistence type="predicted"/>
<dbReference type="EnsemblPlants" id="TuG1812G0500001592.01.T01">
    <property type="protein sequence ID" value="TuG1812G0500001592.01.T01.cds397923"/>
    <property type="gene ID" value="TuG1812G0500001592.01"/>
</dbReference>
<protein>
    <submittedName>
        <fullName evidence="2">Uncharacterized protein</fullName>
    </submittedName>
</protein>
<name>A0A8R7UGB7_TRIUA</name>
<reference evidence="2" key="2">
    <citation type="submission" date="2018-03" db="EMBL/GenBank/DDBJ databases">
        <title>The Triticum urartu genome reveals the dynamic nature of wheat genome evolution.</title>
        <authorList>
            <person name="Ling H."/>
            <person name="Ma B."/>
            <person name="Shi X."/>
            <person name="Liu H."/>
            <person name="Dong L."/>
            <person name="Sun H."/>
            <person name="Cao Y."/>
            <person name="Gao Q."/>
            <person name="Zheng S."/>
            <person name="Li Y."/>
            <person name="Yu Y."/>
            <person name="Du H."/>
            <person name="Qi M."/>
            <person name="Li Y."/>
            <person name="Yu H."/>
            <person name="Cui Y."/>
            <person name="Wang N."/>
            <person name="Chen C."/>
            <person name="Wu H."/>
            <person name="Zhao Y."/>
            <person name="Zhang J."/>
            <person name="Li Y."/>
            <person name="Zhou W."/>
            <person name="Zhang B."/>
            <person name="Hu W."/>
            <person name="Eijk M."/>
            <person name="Tang J."/>
            <person name="Witsenboer H."/>
            <person name="Zhao S."/>
            <person name="Li Z."/>
            <person name="Zhang A."/>
            <person name="Wang D."/>
            <person name="Liang C."/>
        </authorList>
    </citation>
    <scope>NUCLEOTIDE SEQUENCE [LARGE SCALE GENOMIC DNA]</scope>
    <source>
        <strain evidence="2">cv. G1812</strain>
    </source>
</reference>
<reference evidence="2" key="3">
    <citation type="submission" date="2022-06" db="UniProtKB">
        <authorList>
            <consortium name="EnsemblPlants"/>
        </authorList>
    </citation>
    <scope>IDENTIFICATION</scope>
</reference>
<keyword evidence="1" id="KW-1133">Transmembrane helix</keyword>
<reference evidence="3" key="1">
    <citation type="journal article" date="2013" name="Nature">
        <title>Draft genome of the wheat A-genome progenitor Triticum urartu.</title>
        <authorList>
            <person name="Ling H.Q."/>
            <person name="Zhao S."/>
            <person name="Liu D."/>
            <person name="Wang J."/>
            <person name="Sun H."/>
            <person name="Zhang C."/>
            <person name="Fan H."/>
            <person name="Li D."/>
            <person name="Dong L."/>
            <person name="Tao Y."/>
            <person name="Gao C."/>
            <person name="Wu H."/>
            <person name="Li Y."/>
            <person name="Cui Y."/>
            <person name="Guo X."/>
            <person name="Zheng S."/>
            <person name="Wang B."/>
            <person name="Yu K."/>
            <person name="Liang Q."/>
            <person name="Yang W."/>
            <person name="Lou X."/>
            <person name="Chen J."/>
            <person name="Feng M."/>
            <person name="Jian J."/>
            <person name="Zhang X."/>
            <person name="Luo G."/>
            <person name="Jiang Y."/>
            <person name="Liu J."/>
            <person name="Wang Z."/>
            <person name="Sha Y."/>
            <person name="Zhang B."/>
            <person name="Wu H."/>
            <person name="Tang D."/>
            <person name="Shen Q."/>
            <person name="Xue P."/>
            <person name="Zou S."/>
            <person name="Wang X."/>
            <person name="Liu X."/>
            <person name="Wang F."/>
            <person name="Yang Y."/>
            <person name="An X."/>
            <person name="Dong Z."/>
            <person name="Zhang K."/>
            <person name="Zhang X."/>
            <person name="Luo M.C."/>
            <person name="Dvorak J."/>
            <person name="Tong Y."/>
            <person name="Wang J."/>
            <person name="Yang H."/>
            <person name="Li Z."/>
            <person name="Wang D."/>
            <person name="Zhang A."/>
            <person name="Wang J."/>
        </authorList>
    </citation>
    <scope>NUCLEOTIDE SEQUENCE</scope>
    <source>
        <strain evidence="3">cv. G1812</strain>
    </source>
</reference>
<evidence type="ECO:0000313" key="2">
    <source>
        <dbReference type="EnsemblPlants" id="TuG1812G0500001592.01.T01.cds397923"/>
    </source>
</evidence>